<dbReference type="STRING" id="742152.A0A2H3JB73"/>
<evidence type="ECO:0000313" key="4">
    <source>
        <dbReference type="Proteomes" id="UP000218811"/>
    </source>
</evidence>
<sequence>MTIMLLRNKTGIAHTDVLINRMIRLVVETGSLTASMAILILVLAMTPPVKETLTYEAPALMLTKLYANTFMTNLNNRAFVRRANQSISMSRFITTVDSTHREVVLASTQGLPTTQSDTTAVTSYEFDVSLDNLEKHSGSQLEEMNTVH</sequence>
<proteinExistence type="predicted"/>
<organism evidence="3 4">
    <name type="scientific">Wolfiporia cocos (strain MD-104)</name>
    <name type="common">Brown rot fungus</name>
    <dbReference type="NCBI Taxonomy" id="742152"/>
    <lineage>
        <taxon>Eukaryota</taxon>
        <taxon>Fungi</taxon>
        <taxon>Dikarya</taxon>
        <taxon>Basidiomycota</taxon>
        <taxon>Agaricomycotina</taxon>
        <taxon>Agaricomycetes</taxon>
        <taxon>Polyporales</taxon>
        <taxon>Phaeolaceae</taxon>
        <taxon>Wolfiporia</taxon>
    </lineage>
</organism>
<dbReference type="PANTHER" id="PTHR40465:SF1">
    <property type="entry name" value="DUF6534 DOMAIN-CONTAINING PROTEIN"/>
    <property type="match status" value="1"/>
</dbReference>
<protein>
    <recommendedName>
        <fullName evidence="2">DUF6534 domain-containing protein</fullName>
    </recommendedName>
</protein>
<keyword evidence="1" id="KW-0812">Transmembrane</keyword>
<dbReference type="InterPro" id="IPR045339">
    <property type="entry name" value="DUF6534"/>
</dbReference>
<accession>A0A2H3JB73</accession>
<name>A0A2H3JB73_WOLCO</name>
<feature type="transmembrane region" description="Helical" evidence="1">
    <location>
        <begin position="25"/>
        <end position="45"/>
    </location>
</feature>
<feature type="domain" description="DUF6534" evidence="2">
    <location>
        <begin position="2"/>
        <end position="78"/>
    </location>
</feature>
<keyword evidence="1" id="KW-0472">Membrane</keyword>
<keyword evidence="1" id="KW-1133">Transmembrane helix</keyword>
<evidence type="ECO:0000256" key="1">
    <source>
        <dbReference type="SAM" id="Phobius"/>
    </source>
</evidence>
<dbReference type="EMBL" id="KB467909">
    <property type="protein sequence ID" value="PCH37063.1"/>
    <property type="molecule type" value="Genomic_DNA"/>
</dbReference>
<evidence type="ECO:0000259" key="2">
    <source>
        <dbReference type="Pfam" id="PF20152"/>
    </source>
</evidence>
<dbReference type="OrthoDB" id="2757853at2759"/>
<keyword evidence="4" id="KW-1185">Reference proteome</keyword>
<reference evidence="3 4" key="1">
    <citation type="journal article" date="2012" name="Science">
        <title>The Paleozoic origin of enzymatic lignin decomposition reconstructed from 31 fungal genomes.</title>
        <authorList>
            <person name="Floudas D."/>
            <person name="Binder M."/>
            <person name="Riley R."/>
            <person name="Barry K."/>
            <person name="Blanchette R.A."/>
            <person name="Henrissat B."/>
            <person name="Martinez A.T."/>
            <person name="Otillar R."/>
            <person name="Spatafora J.W."/>
            <person name="Yadav J.S."/>
            <person name="Aerts A."/>
            <person name="Benoit I."/>
            <person name="Boyd A."/>
            <person name="Carlson A."/>
            <person name="Copeland A."/>
            <person name="Coutinho P.M."/>
            <person name="de Vries R.P."/>
            <person name="Ferreira P."/>
            <person name="Findley K."/>
            <person name="Foster B."/>
            <person name="Gaskell J."/>
            <person name="Glotzer D."/>
            <person name="Gorecki P."/>
            <person name="Heitman J."/>
            <person name="Hesse C."/>
            <person name="Hori C."/>
            <person name="Igarashi K."/>
            <person name="Jurgens J.A."/>
            <person name="Kallen N."/>
            <person name="Kersten P."/>
            <person name="Kohler A."/>
            <person name="Kuees U."/>
            <person name="Kumar T.K.A."/>
            <person name="Kuo A."/>
            <person name="LaButti K."/>
            <person name="Larrondo L.F."/>
            <person name="Lindquist E."/>
            <person name="Ling A."/>
            <person name="Lombard V."/>
            <person name="Lucas S."/>
            <person name="Lundell T."/>
            <person name="Martin R."/>
            <person name="McLaughlin D.J."/>
            <person name="Morgenstern I."/>
            <person name="Morin E."/>
            <person name="Murat C."/>
            <person name="Nagy L.G."/>
            <person name="Nolan M."/>
            <person name="Ohm R.A."/>
            <person name="Patyshakuliyeva A."/>
            <person name="Rokas A."/>
            <person name="Ruiz-Duenas F.J."/>
            <person name="Sabat G."/>
            <person name="Salamov A."/>
            <person name="Samejima M."/>
            <person name="Schmutz J."/>
            <person name="Slot J.C."/>
            <person name="St John F."/>
            <person name="Stenlid J."/>
            <person name="Sun H."/>
            <person name="Sun S."/>
            <person name="Syed K."/>
            <person name="Tsang A."/>
            <person name="Wiebenga A."/>
            <person name="Young D."/>
            <person name="Pisabarro A."/>
            <person name="Eastwood D.C."/>
            <person name="Martin F."/>
            <person name="Cullen D."/>
            <person name="Grigoriev I.V."/>
            <person name="Hibbett D.S."/>
        </authorList>
    </citation>
    <scope>NUCLEOTIDE SEQUENCE [LARGE SCALE GENOMIC DNA]</scope>
    <source>
        <strain evidence="3 4">MD-104</strain>
    </source>
</reference>
<dbReference type="PANTHER" id="PTHR40465">
    <property type="entry name" value="CHROMOSOME 1, WHOLE GENOME SHOTGUN SEQUENCE"/>
    <property type="match status" value="1"/>
</dbReference>
<gene>
    <name evidence="3" type="ORF">WOLCODRAFT_167289</name>
</gene>
<dbReference type="AlphaFoldDB" id="A0A2H3JB73"/>
<evidence type="ECO:0000313" key="3">
    <source>
        <dbReference type="EMBL" id="PCH37063.1"/>
    </source>
</evidence>
<dbReference type="Pfam" id="PF20152">
    <property type="entry name" value="DUF6534"/>
    <property type="match status" value="1"/>
</dbReference>
<dbReference type="Proteomes" id="UP000218811">
    <property type="component" value="Unassembled WGS sequence"/>
</dbReference>